<evidence type="ECO:0000256" key="6">
    <source>
        <dbReference type="SAM" id="Phobius"/>
    </source>
</evidence>
<dbReference type="InterPro" id="IPR036259">
    <property type="entry name" value="MFS_trans_sf"/>
</dbReference>
<keyword evidence="3 6" id="KW-1133">Transmembrane helix</keyword>
<dbReference type="FunFam" id="1.20.1250.20:FF:000082">
    <property type="entry name" value="MFS multidrug transporter, putative"/>
    <property type="match status" value="1"/>
</dbReference>
<evidence type="ECO:0000313" key="10">
    <source>
        <dbReference type="Proteomes" id="UP000518752"/>
    </source>
</evidence>
<feature type="transmembrane region" description="Helical" evidence="6">
    <location>
        <begin position="218"/>
        <end position="247"/>
    </location>
</feature>
<feature type="transmembrane region" description="Helical" evidence="6">
    <location>
        <begin position="335"/>
        <end position="354"/>
    </location>
</feature>
<evidence type="ECO:0000313" key="8">
    <source>
        <dbReference type="EMBL" id="KAF5368197.1"/>
    </source>
</evidence>
<accession>A0A8H5GYB4</accession>
<gene>
    <name evidence="9" type="ORF">D9757_010478</name>
    <name evidence="8" type="ORF">D9757_011296</name>
</gene>
<feature type="transmembrane region" description="Helical" evidence="6">
    <location>
        <begin position="469"/>
        <end position="489"/>
    </location>
</feature>
<dbReference type="EMBL" id="JAACJN010000105">
    <property type="protein sequence ID" value="KAF5373531.1"/>
    <property type="molecule type" value="Genomic_DNA"/>
</dbReference>
<evidence type="ECO:0000256" key="2">
    <source>
        <dbReference type="ARBA" id="ARBA00022692"/>
    </source>
</evidence>
<dbReference type="InterPro" id="IPR011701">
    <property type="entry name" value="MFS"/>
</dbReference>
<proteinExistence type="predicted"/>
<dbReference type="Proteomes" id="UP000518752">
    <property type="component" value="Unassembled WGS sequence"/>
</dbReference>
<feature type="transmembrane region" description="Helical" evidence="6">
    <location>
        <begin position="406"/>
        <end position="433"/>
    </location>
</feature>
<feature type="transmembrane region" description="Helical" evidence="6">
    <location>
        <begin position="186"/>
        <end position="206"/>
    </location>
</feature>
<feature type="transmembrane region" description="Helical" evidence="6">
    <location>
        <begin position="129"/>
        <end position="148"/>
    </location>
</feature>
<feature type="transmembrane region" description="Helical" evidence="6">
    <location>
        <begin position="375"/>
        <end position="394"/>
    </location>
</feature>
<feature type="domain" description="Major facilitator superfamily (MFS) profile" evidence="7">
    <location>
        <begin position="57"/>
        <end position="494"/>
    </location>
</feature>
<evidence type="ECO:0000256" key="3">
    <source>
        <dbReference type="ARBA" id="ARBA00022989"/>
    </source>
</evidence>
<dbReference type="InterPro" id="IPR020846">
    <property type="entry name" value="MFS_dom"/>
</dbReference>
<dbReference type="GO" id="GO:0005886">
    <property type="term" value="C:plasma membrane"/>
    <property type="evidence" value="ECO:0007669"/>
    <property type="project" value="TreeGrafter"/>
</dbReference>
<dbReference type="Pfam" id="PF07690">
    <property type="entry name" value="MFS_1"/>
    <property type="match status" value="1"/>
</dbReference>
<feature type="transmembrane region" description="Helical" evidence="6">
    <location>
        <begin position="63"/>
        <end position="86"/>
    </location>
</feature>
<dbReference type="PANTHER" id="PTHR23502:SF74">
    <property type="entry name" value="MAJOR FACILITATOR SUPERFAMILY (MFS) PROFILE DOMAIN-CONTAINING PROTEIN"/>
    <property type="match status" value="1"/>
</dbReference>
<evidence type="ECO:0000313" key="9">
    <source>
        <dbReference type="EMBL" id="KAF5373531.1"/>
    </source>
</evidence>
<evidence type="ECO:0000256" key="5">
    <source>
        <dbReference type="SAM" id="MobiDB-lite"/>
    </source>
</evidence>
<organism evidence="9 10">
    <name type="scientific">Collybiopsis confluens</name>
    <dbReference type="NCBI Taxonomy" id="2823264"/>
    <lineage>
        <taxon>Eukaryota</taxon>
        <taxon>Fungi</taxon>
        <taxon>Dikarya</taxon>
        <taxon>Basidiomycota</taxon>
        <taxon>Agaricomycotina</taxon>
        <taxon>Agaricomycetes</taxon>
        <taxon>Agaricomycetidae</taxon>
        <taxon>Agaricales</taxon>
        <taxon>Marasmiineae</taxon>
        <taxon>Omphalotaceae</taxon>
        <taxon>Collybiopsis</taxon>
    </lineage>
</organism>
<dbReference type="CDD" id="cd17323">
    <property type="entry name" value="MFS_Tpo1_MDR_like"/>
    <property type="match status" value="1"/>
</dbReference>
<comment type="subcellular location">
    <subcellularLocation>
        <location evidence="1">Membrane</location>
        <topology evidence="1">Multi-pass membrane protein</topology>
    </subcellularLocation>
</comment>
<dbReference type="AlphaFoldDB" id="A0A8H5GYB4"/>
<name>A0A8H5GYB4_9AGAR</name>
<feature type="transmembrane region" description="Helical" evidence="6">
    <location>
        <begin position="154"/>
        <end position="179"/>
    </location>
</feature>
<evidence type="ECO:0000259" key="7">
    <source>
        <dbReference type="PROSITE" id="PS50850"/>
    </source>
</evidence>
<feature type="transmembrane region" description="Helical" evidence="6">
    <location>
        <begin position="98"/>
        <end position="117"/>
    </location>
</feature>
<reference evidence="9 10" key="1">
    <citation type="journal article" date="2020" name="ISME J.">
        <title>Uncovering the hidden diversity of litter-decomposition mechanisms in mushroom-forming fungi.</title>
        <authorList>
            <person name="Floudas D."/>
            <person name="Bentzer J."/>
            <person name="Ahren D."/>
            <person name="Johansson T."/>
            <person name="Persson P."/>
            <person name="Tunlid A."/>
        </authorList>
    </citation>
    <scope>NUCLEOTIDE SEQUENCE [LARGE SCALE GENOMIC DNA]</scope>
    <source>
        <strain evidence="9 10">CBS 406.79</strain>
    </source>
</reference>
<dbReference type="OrthoDB" id="9986881at2759"/>
<protein>
    <recommendedName>
        <fullName evidence="7">Major facilitator superfamily (MFS) profile domain-containing protein</fullName>
    </recommendedName>
</protein>
<evidence type="ECO:0000256" key="1">
    <source>
        <dbReference type="ARBA" id="ARBA00004141"/>
    </source>
</evidence>
<evidence type="ECO:0000256" key="4">
    <source>
        <dbReference type="ARBA" id="ARBA00023136"/>
    </source>
</evidence>
<dbReference type="PANTHER" id="PTHR23502">
    <property type="entry name" value="MAJOR FACILITATOR SUPERFAMILY"/>
    <property type="match status" value="1"/>
</dbReference>
<comment type="caution">
    <text evidence="9">The sequence shown here is derived from an EMBL/GenBank/DDBJ whole genome shotgun (WGS) entry which is preliminary data.</text>
</comment>
<feature type="transmembrane region" description="Helical" evidence="6">
    <location>
        <begin position="445"/>
        <end position="463"/>
    </location>
</feature>
<feature type="transmembrane region" description="Helical" evidence="6">
    <location>
        <begin position="296"/>
        <end position="315"/>
    </location>
</feature>
<dbReference type="GO" id="GO:0022857">
    <property type="term" value="F:transmembrane transporter activity"/>
    <property type="evidence" value="ECO:0007669"/>
    <property type="project" value="InterPro"/>
</dbReference>
<dbReference type="EMBL" id="JAACJN010000136">
    <property type="protein sequence ID" value="KAF5368197.1"/>
    <property type="molecule type" value="Genomic_DNA"/>
</dbReference>
<keyword evidence="10" id="KW-1185">Reference proteome</keyword>
<sequence length="742" mass="81443">MATSTIPGQAIEMRNVKDEKKTTETVVQEIAAPVKDEPVTVSWDGPDDPENPKNFSVGKKINITGVVCALTINVTFASSAPVLTVLKLKARFGIGSEVADLITTLFLFGYVLGPFLWGSGSEIIGRRSILIYSMSIYTILFIGQALATNIQTVLIVRFLSGVFASSPLVISGGVLADVWNAAGRGYAVTLFGGCVFLGPCLGPLIGGFVADSHLGWQWIYWIMMIFAGTCTFYAIICLPETYGPVLLTFKAKRLRREDPVNNGNMISDHEKLDSSARGLFTRTVVRPWVMLANEPILALVTVYMSVVYGILYALLEALPVIFIEKRGFTPTQQGILFLGIGIGSTLTTVVNVYLVSKVNKIIPKWKGFPPPEERLYAAMIGAVLLVISVFWLGWSGNYPSVPWYVPGLSTVLLGMAISMVFIAFVVFIVDTYLMLAATALASNTMLRSATGAAFPLFTVQMYHGMGVQWASTLIALICLLLAPIPFLFYKYGARIRERSKYAPCLDLKIAKQIAEEEANEMNEAKVSGGSEGTLEPTHVEAARSIRSRRSSRHSVNSVLLENIQQLTNTMSEVQFLLHEAVSSQAQSTEMQRELTDTIREFRSSMYSRQESTYSIGDPLPRPTSSSSTTDRYYAMPPIPELQNQPLHEAPIPTVHPATYDWSVQLGPIDLSQVVDLHGTALSFARMTKRGNQISPQVRGSKGGSSHVLIMSWKTEEEAQAFYKAWSEEPPVAYATLSVVPNF</sequence>
<dbReference type="SUPFAM" id="SSF103473">
    <property type="entry name" value="MFS general substrate transporter"/>
    <property type="match status" value="1"/>
</dbReference>
<dbReference type="PROSITE" id="PS50850">
    <property type="entry name" value="MFS"/>
    <property type="match status" value="1"/>
</dbReference>
<dbReference type="Gene3D" id="1.20.1250.20">
    <property type="entry name" value="MFS general substrate transporter like domains"/>
    <property type="match status" value="1"/>
</dbReference>
<keyword evidence="4 6" id="KW-0472">Membrane</keyword>
<feature type="region of interest" description="Disordered" evidence="5">
    <location>
        <begin position="606"/>
        <end position="628"/>
    </location>
</feature>
<keyword evidence="2 6" id="KW-0812">Transmembrane</keyword>